<dbReference type="Proteomes" id="UP000184028">
    <property type="component" value="Unassembled WGS sequence"/>
</dbReference>
<name>A0A1M7E0R9_9FLAO</name>
<protein>
    <submittedName>
        <fullName evidence="2">Uncharacterized protein</fullName>
    </submittedName>
</protein>
<keyword evidence="1" id="KW-1133">Transmembrane helix</keyword>
<keyword evidence="1" id="KW-0472">Membrane</keyword>
<dbReference type="AlphaFoldDB" id="A0A1M7E0R9"/>
<evidence type="ECO:0000313" key="2">
    <source>
        <dbReference type="EMBL" id="SHL85351.1"/>
    </source>
</evidence>
<keyword evidence="3" id="KW-1185">Reference proteome</keyword>
<accession>A0A1M7E0R9</accession>
<gene>
    <name evidence="2" type="ORF">SAMN05444484_102813</name>
</gene>
<feature type="transmembrane region" description="Helical" evidence="1">
    <location>
        <begin position="57"/>
        <end position="75"/>
    </location>
</feature>
<dbReference type="EMBL" id="FRBT01000002">
    <property type="protein sequence ID" value="SHL85351.1"/>
    <property type="molecule type" value="Genomic_DNA"/>
</dbReference>
<sequence>MMENEDDPTEEEKNKWINDPNNWVWGIFYFNPKDKRLFPPKKIKEFGYTTNFANPNSVFALLILMAVLIILGRFIN</sequence>
<reference evidence="3" key="1">
    <citation type="submission" date="2016-11" db="EMBL/GenBank/DDBJ databases">
        <authorList>
            <person name="Varghese N."/>
            <person name="Submissions S."/>
        </authorList>
    </citation>
    <scope>NUCLEOTIDE SEQUENCE [LARGE SCALE GENOMIC DNA]</scope>
    <source>
        <strain evidence="3">DSM 24724</strain>
    </source>
</reference>
<dbReference type="STRING" id="946677.SAMN05444484_102813"/>
<evidence type="ECO:0000256" key="1">
    <source>
        <dbReference type="SAM" id="Phobius"/>
    </source>
</evidence>
<keyword evidence="1" id="KW-0812">Transmembrane</keyword>
<proteinExistence type="predicted"/>
<evidence type="ECO:0000313" key="3">
    <source>
        <dbReference type="Proteomes" id="UP000184028"/>
    </source>
</evidence>
<organism evidence="2 3">
    <name type="scientific">Flavobacterium chilense</name>
    <dbReference type="NCBI Taxonomy" id="946677"/>
    <lineage>
        <taxon>Bacteria</taxon>
        <taxon>Pseudomonadati</taxon>
        <taxon>Bacteroidota</taxon>
        <taxon>Flavobacteriia</taxon>
        <taxon>Flavobacteriales</taxon>
        <taxon>Flavobacteriaceae</taxon>
        <taxon>Flavobacterium</taxon>
    </lineage>
</organism>
<dbReference type="RefSeq" id="WP_245179064.1">
    <property type="nucleotide sequence ID" value="NZ_FRBT01000002.1"/>
</dbReference>